<evidence type="ECO:0000313" key="3">
    <source>
        <dbReference type="EMBL" id="EFJ44526.1"/>
    </source>
</evidence>
<dbReference type="STRING" id="3068.D8U6Z9"/>
<dbReference type="AlphaFoldDB" id="D8U6Z9"/>
<evidence type="ECO:0000313" key="4">
    <source>
        <dbReference type="Proteomes" id="UP000001058"/>
    </source>
</evidence>
<feature type="compositionally biased region" description="Pro residues" evidence="1">
    <location>
        <begin position="387"/>
        <end position="396"/>
    </location>
</feature>
<dbReference type="Proteomes" id="UP000001058">
    <property type="component" value="Unassembled WGS sequence"/>
</dbReference>
<gene>
    <name evidence="3" type="ORF">VOLCADRAFT_95245</name>
</gene>
<dbReference type="Pfam" id="PF00069">
    <property type="entry name" value="Pkinase"/>
    <property type="match status" value="1"/>
</dbReference>
<dbReference type="KEGG" id="vcn:VOLCADRAFT_95245"/>
<feature type="region of interest" description="Disordered" evidence="1">
    <location>
        <begin position="253"/>
        <end position="272"/>
    </location>
</feature>
<feature type="compositionally biased region" description="Polar residues" evidence="1">
    <location>
        <begin position="523"/>
        <end position="537"/>
    </location>
</feature>
<feature type="domain" description="Protein kinase" evidence="2">
    <location>
        <begin position="496"/>
        <end position="778"/>
    </location>
</feature>
<proteinExistence type="predicted"/>
<dbReference type="SUPFAM" id="SSF56112">
    <property type="entry name" value="Protein kinase-like (PK-like)"/>
    <property type="match status" value="1"/>
</dbReference>
<dbReference type="eggNOG" id="KOG0197">
    <property type="taxonomic scope" value="Eukaryota"/>
</dbReference>
<dbReference type="GO" id="GO:0005524">
    <property type="term" value="F:ATP binding"/>
    <property type="evidence" value="ECO:0007669"/>
    <property type="project" value="InterPro"/>
</dbReference>
<dbReference type="EMBL" id="GL378363">
    <property type="protein sequence ID" value="EFJ44526.1"/>
    <property type="molecule type" value="Genomic_DNA"/>
</dbReference>
<organism evidence="4">
    <name type="scientific">Volvox carteri f. nagariensis</name>
    <dbReference type="NCBI Taxonomy" id="3068"/>
    <lineage>
        <taxon>Eukaryota</taxon>
        <taxon>Viridiplantae</taxon>
        <taxon>Chlorophyta</taxon>
        <taxon>core chlorophytes</taxon>
        <taxon>Chlorophyceae</taxon>
        <taxon>CS clade</taxon>
        <taxon>Chlamydomonadales</taxon>
        <taxon>Volvocaceae</taxon>
        <taxon>Volvox</taxon>
    </lineage>
</organism>
<dbReference type="GO" id="GO:0004674">
    <property type="term" value="F:protein serine/threonine kinase activity"/>
    <property type="evidence" value="ECO:0007669"/>
    <property type="project" value="TreeGrafter"/>
</dbReference>
<feature type="region of interest" description="Disordered" evidence="1">
    <location>
        <begin position="365"/>
        <end position="402"/>
    </location>
</feature>
<dbReference type="InterPro" id="IPR011009">
    <property type="entry name" value="Kinase-like_dom_sf"/>
</dbReference>
<protein>
    <recommendedName>
        <fullName evidence="2">Protein kinase domain-containing protein</fullName>
    </recommendedName>
</protein>
<feature type="region of interest" description="Disordered" evidence="1">
    <location>
        <begin position="512"/>
        <end position="553"/>
    </location>
</feature>
<dbReference type="InParanoid" id="D8U6Z9"/>
<dbReference type="InterPro" id="IPR051681">
    <property type="entry name" value="Ser/Thr_Kinases-Pseudokinases"/>
</dbReference>
<name>D8U6Z9_VOLCA</name>
<dbReference type="Gene3D" id="1.10.510.10">
    <property type="entry name" value="Transferase(Phosphotransferase) domain 1"/>
    <property type="match status" value="1"/>
</dbReference>
<sequence>MFVNGSDSERRLTQKLANACTVILLTSKHQIPYKVRLTTRKLQIASRKSSGFCPKRTAFCGCYRDAAEPLPNQFVHQRASACTTSIRKRVCSERLCLACVVSLLFPLFASRLYDIAVRVPGHDQASVVDAMLEGVRGLLRSDGGATTTFTNTGTLSGATLLSTPPALTSPACSIAIANTTNASGTQDMTRRRVSDDASGEDYPGVINLYSSSPRDVGFSPGPPVLPVRPNAATLTAAVAGCSSRPAAATAAAATVDASSTAPEPPTGGCDKRDTIAAQCSRRSESPGLFGSVGRPGSNASLASCAMTHGPVTAGVRQSTNPVAPTSVAAAAVGDSAAASRASVSSSLGPTPSMAAAAASANASASASASDGGPVPSSTARCSAGPQLQPPMPPLQPPTAEVSERVDPHIMSQVMPRFPLGSLLADLENAVQPLPPSTGSGRSSVITVHVYDIRTAQVDQASVWTLVPEPRRSSRAFAQALALVDRPYMASRNPVRQQQLQLSAAGPVAAVATAGGSATPSSPCANSTMSRTSTTGPTSPKAAASGEWSKEGDVDVTEAPGTGGGAAAARRACSRYVYGTLRDGEGDLASLLSLSYNPFRPNRRWPPYMAARAVLRCAREVAAALAHLHRRGVVHGGVKPTNVLLAPSRGDLRYFEVKLADACFSGSCLDDKGPAATSTGLLYNSPEALRHGPSMKADVWAFGLLLLTMVSAPQPPFAGELTAPFPHPVATVALEFFDAGSLFQCPAGQFATLLQPLYTQCTRPDPDERPTFEQLHESACVLAAIYVRQIYVHLRALESRVRSEKHSGGGGGGSPFGAPAVAAAPLPPPPSLLRSPPPPPPGPAAAAAAGSGGGDGGGGGGTAEGAGHVGAPYGSVSRSTHSAWSGDLSGSSQHELPQRGSNNSKA</sequence>
<feature type="compositionally biased region" description="Low complexity" evidence="1">
    <location>
        <begin position="512"/>
        <end position="522"/>
    </location>
</feature>
<feature type="compositionally biased region" description="Gly residues" evidence="1">
    <location>
        <begin position="849"/>
        <end position="867"/>
    </location>
</feature>
<feature type="region of interest" description="Disordered" evidence="1">
    <location>
        <begin position="802"/>
        <end position="905"/>
    </location>
</feature>
<reference evidence="3 4" key="1">
    <citation type="journal article" date="2010" name="Science">
        <title>Genomic analysis of organismal complexity in the multicellular green alga Volvox carteri.</title>
        <authorList>
            <person name="Prochnik S.E."/>
            <person name="Umen J."/>
            <person name="Nedelcu A.M."/>
            <person name="Hallmann A."/>
            <person name="Miller S.M."/>
            <person name="Nishii I."/>
            <person name="Ferris P."/>
            <person name="Kuo A."/>
            <person name="Mitros T."/>
            <person name="Fritz-Laylin L.K."/>
            <person name="Hellsten U."/>
            <person name="Chapman J."/>
            <person name="Simakov O."/>
            <person name="Rensing S.A."/>
            <person name="Terry A."/>
            <person name="Pangilinan J."/>
            <person name="Kapitonov V."/>
            <person name="Jurka J."/>
            <person name="Salamov A."/>
            <person name="Shapiro H."/>
            <person name="Schmutz J."/>
            <person name="Grimwood J."/>
            <person name="Lindquist E."/>
            <person name="Lucas S."/>
            <person name="Grigoriev I.V."/>
            <person name="Schmitt R."/>
            <person name="Kirk D."/>
            <person name="Rokhsar D.S."/>
        </authorList>
    </citation>
    <scope>NUCLEOTIDE SEQUENCE [LARGE SCALE GENOMIC DNA]</scope>
    <source>
        <strain evidence="4">f. Nagariensis / Eve</strain>
    </source>
</reference>
<accession>D8U6Z9</accession>
<dbReference type="OrthoDB" id="4062651at2759"/>
<dbReference type="InterPro" id="IPR000719">
    <property type="entry name" value="Prot_kinase_dom"/>
</dbReference>
<dbReference type="GeneID" id="9624446"/>
<dbReference type="PANTHER" id="PTHR44329">
    <property type="entry name" value="SERINE/THREONINE-PROTEIN KINASE TNNI3K-RELATED"/>
    <property type="match status" value="1"/>
</dbReference>
<dbReference type="RefSeq" id="XP_002954376.1">
    <property type="nucleotide sequence ID" value="XM_002954330.1"/>
</dbReference>
<keyword evidence="4" id="KW-1185">Reference proteome</keyword>
<evidence type="ECO:0000259" key="2">
    <source>
        <dbReference type="PROSITE" id="PS50011"/>
    </source>
</evidence>
<feature type="compositionally biased region" description="Polar residues" evidence="1">
    <location>
        <begin position="875"/>
        <end position="905"/>
    </location>
</feature>
<evidence type="ECO:0000256" key="1">
    <source>
        <dbReference type="SAM" id="MobiDB-lite"/>
    </source>
</evidence>
<feature type="compositionally biased region" description="Pro residues" evidence="1">
    <location>
        <begin position="824"/>
        <end position="842"/>
    </location>
</feature>
<dbReference type="PROSITE" id="PS50011">
    <property type="entry name" value="PROTEIN_KINASE_DOM"/>
    <property type="match status" value="1"/>
</dbReference>